<dbReference type="InterPro" id="IPR052045">
    <property type="entry name" value="Sulfur_Carrier/Prot_Modifier"/>
</dbReference>
<dbReference type="PANTHER" id="PTHR38031">
    <property type="entry name" value="SULFUR CARRIER PROTEIN SLR0821-RELATED"/>
    <property type="match status" value="1"/>
</dbReference>
<dbReference type="eggNOG" id="COG1977">
    <property type="taxonomic scope" value="Bacteria"/>
</dbReference>
<dbReference type="CDD" id="cd17074">
    <property type="entry name" value="Ubl_CysO_like"/>
    <property type="match status" value="1"/>
</dbReference>
<dbReference type="InterPro" id="IPR003749">
    <property type="entry name" value="ThiS/MoaD-like"/>
</dbReference>
<dbReference type="PANTHER" id="PTHR38031:SF1">
    <property type="entry name" value="SULFUR CARRIER PROTEIN CYSO"/>
    <property type="match status" value="1"/>
</dbReference>
<protein>
    <submittedName>
        <fullName evidence="1">MoaD/ThiS family protein</fullName>
    </submittedName>
</protein>
<keyword evidence="4" id="KW-1185">Reference proteome</keyword>
<evidence type="ECO:0000313" key="4">
    <source>
        <dbReference type="Proteomes" id="UP001211866"/>
    </source>
</evidence>
<accession>A0A0M7CNM7</accession>
<reference evidence="2 4" key="3">
    <citation type="submission" date="2022-05" db="EMBL/GenBank/DDBJ databases">
        <title>Complete sequence of strain NY11312.</title>
        <authorList>
            <person name="Zhou D."/>
        </authorList>
    </citation>
    <scope>NUCLEOTIDE SEQUENCE [LARGE SCALE GENOMIC DNA]</scope>
    <source>
        <strain evidence="2 4">NY11312</strain>
    </source>
</reference>
<evidence type="ECO:0000313" key="3">
    <source>
        <dbReference type="Proteomes" id="UP000245216"/>
    </source>
</evidence>
<evidence type="ECO:0000313" key="1">
    <source>
        <dbReference type="EMBL" id="PWE13381.1"/>
    </source>
</evidence>
<dbReference type="AlphaFoldDB" id="A0A0A2N751"/>
<reference evidence="1 3" key="2">
    <citation type="submission" date="2018-05" db="EMBL/GenBank/DDBJ databases">
        <authorList>
            <person name="Lanie J.A."/>
            <person name="Ng W.-L."/>
            <person name="Kazmierczak K.M."/>
            <person name="Andrzejewski T.M."/>
            <person name="Davidsen T.M."/>
            <person name="Wayne K.J."/>
            <person name="Tettelin H."/>
            <person name="Glass J.I."/>
            <person name="Rusch D."/>
            <person name="Podicherti R."/>
            <person name="Tsui H.-C.T."/>
            <person name="Winkler M.E."/>
        </authorList>
    </citation>
    <scope>NUCLEOTIDE SEQUENCE [LARGE SCALE GENOMIC DNA]</scope>
    <source>
        <strain evidence="1 3">YBY</strain>
    </source>
</reference>
<proteinExistence type="predicted"/>
<dbReference type="Gene3D" id="3.10.20.30">
    <property type="match status" value="1"/>
</dbReference>
<sequence>MSISVSIPTLLRPLTNGEKKVQAQGASVGEVIEHLEGQFPGIKARLMSGEDLHRFVNIYVNEEDIRFSDGLKTATRAGDSLTVLPAVAGG</sequence>
<name>A0A0A2N751_ALCFA</name>
<dbReference type="KEGG" id="afa:UZ73_17440"/>
<dbReference type="EMBL" id="CP096916">
    <property type="protein sequence ID" value="WBM39940.1"/>
    <property type="molecule type" value="Genomic_DNA"/>
</dbReference>
<dbReference type="Proteomes" id="UP001211866">
    <property type="component" value="Chromosome"/>
</dbReference>
<dbReference type="Proteomes" id="UP000245216">
    <property type="component" value="Unassembled WGS sequence"/>
</dbReference>
<dbReference type="InterPro" id="IPR016155">
    <property type="entry name" value="Mopterin_synth/thiamin_S_b"/>
</dbReference>
<evidence type="ECO:0000313" key="2">
    <source>
        <dbReference type="EMBL" id="WBM39940.1"/>
    </source>
</evidence>
<dbReference type="InterPro" id="IPR012675">
    <property type="entry name" value="Beta-grasp_dom_sf"/>
</dbReference>
<dbReference type="EMBL" id="QEXO01000004">
    <property type="protein sequence ID" value="PWE13381.1"/>
    <property type="molecule type" value="Genomic_DNA"/>
</dbReference>
<dbReference type="GeneID" id="96775757"/>
<organism evidence="1 3">
    <name type="scientific">Alcaligenes faecalis</name>
    <dbReference type="NCBI Taxonomy" id="511"/>
    <lineage>
        <taxon>Bacteria</taxon>
        <taxon>Pseudomonadati</taxon>
        <taxon>Pseudomonadota</taxon>
        <taxon>Betaproteobacteria</taxon>
        <taxon>Burkholderiales</taxon>
        <taxon>Alcaligenaceae</taxon>
        <taxon>Alcaligenes</taxon>
    </lineage>
</organism>
<reference evidence="1 3" key="1">
    <citation type="submission" date="2018-05" db="EMBL/GenBank/DDBJ databases">
        <title>Genome Sequence of an Efficient Indole-Degrading Bacterium, Alcaligenes sp.YBY.</title>
        <authorList>
            <person name="Yang B."/>
        </authorList>
    </citation>
    <scope>NUCLEOTIDE SEQUENCE [LARGE SCALE GENOMIC DNA]</scope>
    <source>
        <strain evidence="1 3">YBY</strain>
    </source>
</reference>
<dbReference type="OrthoDB" id="9156098at2"/>
<dbReference type="STRING" id="511.UZ73_17440"/>
<dbReference type="SUPFAM" id="SSF54285">
    <property type="entry name" value="MoaD/ThiS"/>
    <property type="match status" value="1"/>
</dbReference>
<gene>
    <name evidence="1" type="ORF">DF183_16365</name>
    <name evidence="2" type="ORF">M2J83_09045</name>
</gene>
<dbReference type="Pfam" id="PF02597">
    <property type="entry name" value="ThiS"/>
    <property type="match status" value="1"/>
</dbReference>
<accession>A0A0A2N751</accession>
<dbReference type="RefSeq" id="WP_003801260.1">
    <property type="nucleotide sequence ID" value="NZ_CAXOKM010000008.1"/>
</dbReference>